<name>A0ABD3W9H1_SINWO</name>
<evidence type="ECO:0000256" key="1">
    <source>
        <dbReference type="PROSITE-ProRule" id="PRU00285"/>
    </source>
</evidence>
<dbReference type="PROSITE" id="PS01031">
    <property type="entry name" value="SHSP"/>
    <property type="match status" value="1"/>
</dbReference>
<dbReference type="EMBL" id="JBJQND010000007">
    <property type="protein sequence ID" value="KAL3870544.1"/>
    <property type="molecule type" value="Genomic_DNA"/>
</dbReference>
<dbReference type="Proteomes" id="UP001634394">
    <property type="component" value="Unassembled WGS sequence"/>
</dbReference>
<evidence type="ECO:0000256" key="2">
    <source>
        <dbReference type="RuleBase" id="RU003616"/>
    </source>
</evidence>
<dbReference type="PANTHER" id="PTHR45640:SF26">
    <property type="entry name" value="RE23625P"/>
    <property type="match status" value="1"/>
</dbReference>
<evidence type="ECO:0000313" key="5">
    <source>
        <dbReference type="Proteomes" id="UP001634394"/>
    </source>
</evidence>
<dbReference type="InterPro" id="IPR001436">
    <property type="entry name" value="Alpha-crystallin/sHSP_animal"/>
</dbReference>
<evidence type="ECO:0000259" key="3">
    <source>
        <dbReference type="PROSITE" id="PS01031"/>
    </source>
</evidence>
<dbReference type="Pfam" id="PF00011">
    <property type="entry name" value="HSP20"/>
    <property type="match status" value="1"/>
</dbReference>
<evidence type="ECO:0000313" key="4">
    <source>
        <dbReference type="EMBL" id="KAL3870544.1"/>
    </source>
</evidence>
<dbReference type="InterPro" id="IPR002068">
    <property type="entry name" value="A-crystallin/Hsp20_dom"/>
</dbReference>
<dbReference type="PANTHER" id="PTHR45640">
    <property type="entry name" value="HEAT SHOCK PROTEIN HSP-12.2-RELATED"/>
    <property type="match status" value="1"/>
</dbReference>
<proteinExistence type="inferred from homology"/>
<keyword evidence="5" id="KW-1185">Reference proteome</keyword>
<dbReference type="Gene3D" id="2.60.40.790">
    <property type="match status" value="1"/>
</dbReference>
<protein>
    <recommendedName>
        <fullName evidence="3">SHSP domain-containing protein</fullName>
    </recommendedName>
</protein>
<dbReference type="SUPFAM" id="SSF49764">
    <property type="entry name" value="HSP20-like chaperones"/>
    <property type="match status" value="1"/>
</dbReference>
<organism evidence="4 5">
    <name type="scientific">Sinanodonta woodiana</name>
    <name type="common">Chinese pond mussel</name>
    <name type="synonym">Anodonta woodiana</name>
    <dbReference type="NCBI Taxonomy" id="1069815"/>
    <lineage>
        <taxon>Eukaryota</taxon>
        <taxon>Metazoa</taxon>
        <taxon>Spiralia</taxon>
        <taxon>Lophotrochozoa</taxon>
        <taxon>Mollusca</taxon>
        <taxon>Bivalvia</taxon>
        <taxon>Autobranchia</taxon>
        <taxon>Heteroconchia</taxon>
        <taxon>Palaeoheterodonta</taxon>
        <taxon>Unionida</taxon>
        <taxon>Unionoidea</taxon>
        <taxon>Unionidae</taxon>
        <taxon>Unioninae</taxon>
        <taxon>Sinanodonta</taxon>
    </lineage>
</organism>
<accession>A0ABD3W9H1</accession>
<feature type="domain" description="SHSP" evidence="3">
    <location>
        <begin position="92"/>
        <end position="200"/>
    </location>
</feature>
<comment type="caution">
    <text evidence="4">The sequence shown here is derived from an EMBL/GenBank/DDBJ whole genome shotgun (WGS) entry which is preliminary data.</text>
</comment>
<dbReference type="CDD" id="cd06526">
    <property type="entry name" value="metazoan_ACD"/>
    <property type="match status" value="1"/>
</dbReference>
<dbReference type="PRINTS" id="PR00299">
    <property type="entry name" value="ACRYSTALLIN"/>
</dbReference>
<comment type="similarity">
    <text evidence="1 2">Belongs to the small heat shock protein (HSP20) family.</text>
</comment>
<dbReference type="AlphaFoldDB" id="A0ABD3W9H1"/>
<dbReference type="InterPro" id="IPR008978">
    <property type="entry name" value="HSP20-like_chaperone"/>
</dbReference>
<gene>
    <name evidence="4" type="ORF">ACJMK2_038597</name>
</gene>
<sequence length="201" mass="23335">MSLVPRTLPIYRDVDFWRPSWDLTPQFSSSLPFSSSVPFSSSFFSSPVPYSSSNMTSHFEAEMRRMHDEMNRMFQDMQKIDRPNPIDDWRLTEKFRMDNPIISERDGGRKFKLEFDLSHFKPEEISLRTAGNQLSVHAKHEEKDGSRSGFREYQRQYVLPKDVDPELLVSKLSAGGILSIEAPLPALEGSRDRLIPIDHRK</sequence>
<reference evidence="4 5" key="1">
    <citation type="submission" date="2024-11" db="EMBL/GenBank/DDBJ databases">
        <title>Chromosome-level genome assembly of the freshwater bivalve Anodonta woodiana.</title>
        <authorList>
            <person name="Chen X."/>
        </authorList>
    </citation>
    <scope>NUCLEOTIDE SEQUENCE [LARGE SCALE GENOMIC DNA]</scope>
    <source>
        <strain evidence="4">MN2024</strain>
        <tissue evidence="4">Gills</tissue>
    </source>
</reference>